<dbReference type="Gramene" id="AUR62004180-RA">
    <property type="protein sequence ID" value="AUR62004180-RA:cds"/>
    <property type="gene ID" value="AUR62004180"/>
</dbReference>
<evidence type="ECO:0000256" key="3">
    <source>
        <dbReference type="ARBA" id="ARBA00007786"/>
    </source>
</evidence>
<feature type="signal peptide" evidence="7">
    <location>
        <begin position="1"/>
        <end position="27"/>
    </location>
</feature>
<gene>
    <name evidence="10" type="primary">LOC110714498</name>
</gene>
<sequence length="523" mass="58041">MAYYYSILAKILVFLTFLFTPFLLVEGYGPPNLSSWCNKTPYPKQCKYYLTHNQYSSTIKGKSDFLNMMMQSAMQNAKKAHQNANSIGHSCKNKKEKAALKDCLELYEMSVQHLNQTMNTPSCTRVDTQAWLSSALTLFQTCQNGFNDLGVTKNIMPMLSNANVSCMIRNALAINSHGSVSEVRGHTNWDEPKDEFPDWVRPSDRKLLQSSRTQANLVVARDGSGDYKTIGQAISAASRRKGSERFVIHIKAGTYKENIEVGSKLKNIMFLGDGIGKTIITGSKSVGGGFTTYRSATVAVVGSGFMAQGITFQNTAGPSNHQAVALRSNSDLSVFYKCSFEGYQDTLYVHSNRQFYRECNIYGTVDFIFGNAAVVIQNCNIYTRYPPAGTNTITAQGRTDPNENTGISIHNSRVSSAEDQKGSKTYLGRPWRKYSRTVFMKTYFSNIVDPKGWLEWDGSFALSTLYYGEYANTGPGSSTSNRINWPGYHVITSPSEARKFTVENFIAGDSWLSSTGVPFTSGL</sequence>
<dbReference type="InterPro" id="IPR033131">
    <property type="entry name" value="Pectinesterase_Asp_AS"/>
</dbReference>
<dbReference type="InterPro" id="IPR035513">
    <property type="entry name" value="Invertase/methylesterase_inhib"/>
</dbReference>
<dbReference type="EC" id="3.1.1.11" evidence="7"/>
<dbReference type="InterPro" id="IPR012334">
    <property type="entry name" value="Pectin_lyas_fold"/>
</dbReference>
<dbReference type="Gene3D" id="2.160.20.10">
    <property type="entry name" value="Single-stranded right-handed beta-helix, Pectin lyase-like"/>
    <property type="match status" value="1"/>
</dbReference>
<keyword evidence="7" id="KW-0964">Secreted</keyword>
<evidence type="ECO:0000256" key="4">
    <source>
        <dbReference type="ARBA" id="ARBA00022801"/>
    </source>
</evidence>
<evidence type="ECO:0000259" key="9">
    <source>
        <dbReference type="SMART" id="SM00856"/>
    </source>
</evidence>
<dbReference type="EnsemblPlants" id="AUR62004180-RA">
    <property type="protein sequence ID" value="AUR62004180-RA:cds"/>
    <property type="gene ID" value="AUR62004180"/>
</dbReference>
<feature type="region of interest" description="Disordered" evidence="8">
    <location>
        <begin position="394"/>
        <end position="414"/>
    </location>
</feature>
<comment type="pathway">
    <text evidence="1 7">Glycan metabolism; pectin degradation; 2-dehydro-3-deoxy-D-gluconate from pectin: step 1/5.</text>
</comment>
<dbReference type="SUPFAM" id="SSF51126">
    <property type="entry name" value="Pectin lyase-like"/>
    <property type="match status" value="1"/>
</dbReference>
<dbReference type="NCBIfam" id="TIGR01614">
    <property type="entry name" value="PME_inhib"/>
    <property type="match status" value="1"/>
</dbReference>
<dbReference type="GO" id="GO:0042545">
    <property type="term" value="P:cell wall modification"/>
    <property type="evidence" value="ECO:0007669"/>
    <property type="project" value="UniProtKB-UniRule"/>
</dbReference>
<name>A0A803KYS1_CHEQI</name>
<dbReference type="RefSeq" id="XP_021748720.1">
    <property type="nucleotide sequence ID" value="XM_021893028.1"/>
</dbReference>
<reference evidence="10" key="2">
    <citation type="submission" date="2021-03" db="UniProtKB">
        <authorList>
            <consortium name="EnsemblPlants"/>
        </authorList>
    </citation>
    <scope>IDENTIFICATION</scope>
</reference>
<dbReference type="GO" id="GO:0030599">
    <property type="term" value="F:pectinesterase activity"/>
    <property type="evidence" value="ECO:0007669"/>
    <property type="project" value="UniProtKB-UniRule"/>
</dbReference>
<feature type="active site" evidence="6">
    <location>
        <position position="366"/>
    </location>
</feature>
<protein>
    <recommendedName>
        <fullName evidence="7">Pectinesterase</fullName>
        <ecNumber evidence="7">3.1.1.11</ecNumber>
    </recommendedName>
</protein>
<keyword evidence="11" id="KW-1185">Reference proteome</keyword>
<dbReference type="GO" id="GO:0045490">
    <property type="term" value="P:pectin catabolic process"/>
    <property type="evidence" value="ECO:0007669"/>
    <property type="project" value="UniProtKB-UniRule"/>
</dbReference>
<keyword evidence="7" id="KW-0134">Cell wall</keyword>
<comment type="subcellular location">
    <subcellularLocation>
        <location evidence="7">Secreted</location>
        <location evidence="7">Cell wall</location>
    </subcellularLocation>
</comment>
<reference evidence="10" key="1">
    <citation type="journal article" date="2017" name="Nature">
        <title>The genome of Chenopodium quinoa.</title>
        <authorList>
            <person name="Jarvis D.E."/>
            <person name="Ho Y.S."/>
            <person name="Lightfoot D.J."/>
            <person name="Schmoeckel S.M."/>
            <person name="Li B."/>
            <person name="Borm T.J.A."/>
            <person name="Ohyanagi H."/>
            <person name="Mineta K."/>
            <person name="Michell C.T."/>
            <person name="Saber N."/>
            <person name="Kharbatia N.M."/>
            <person name="Rupper R.R."/>
            <person name="Sharp A.R."/>
            <person name="Dally N."/>
            <person name="Boughton B.A."/>
            <person name="Woo Y.H."/>
            <person name="Gao G."/>
            <person name="Schijlen E.G.W.M."/>
            <person name="Guo X."/>
            <person name="Momin A.A."/>
            <person name="Negrao S."/>
            <person name="Al-Babili S."/>
            <person name="Gehring C."/>
            <person name="Roessner U."/>
            <person name="Jung C."/>
            <person name="Murphy K."/>
            <person name="Arold S.T."/>
            <person name="Gojobori T."/>
            <person name="van der Linden C.G."/>
            <person name="van Loo E.N."/>
            <person name="Jellen E.N."/>
            <person name="Maughan P.J."/>
            <person name="Tester M."/>
        </authorList>
    </citation>
    <scope>NUCLEOTIDE SEQUENCE [LARGE SCALE GENOMIC DNA]</scope>
    <source>
        <strain evidence="10">cv. PI 614886</strain>
    </source>
</reference>
<dbReference type="InterPro" id="IPR006501">
    <property type="entry name" value="Pectinesterase_inhib_dom"/>
</dbReference>
<comment type="similarity">
    <text evidence="2">In the N-terminal section; belongs to the PMEI family.</text>
</comment>
<evidence type="ECO:0000313" key="11">
    <source>
        <dbReference type="Proteomes" id="UP000596660"/>
    </source>
</evidence>
<evidence type="ECO:0000256" key="2">
    <source>
        <dbReference type="ARBA" id="ARBA00006027"/>
    </source>
</evidence>
<evidence type="ECO:0000256" key="1">
    <source>
        <dbReference type="ARBA" id="ARBA00005184"/>
    </source>
</evidence>
<dbReference type="OMA" id="FLTHNSN"/>
<proteinExistence type="inferred from homology"/>
<dbReference type="Pfam" id="PF01095">
    <property type="entry name" value="Pectinesterase"/>
    <property type="match status" value="1"/>
</dbReference>
<keyword evidence="4 7" id="KW-0378">Hydrolase</keyword>
<keyword evidence="5 7" id="KW-0063">Aspartyl esterase</keyword>
<dbReference type="KEGG" id="cqi:110714498"/>
<dbReference type="PANTHER" id="PTHR31707">
    <property type="entry name" value="PECTINESTERASE"/>
    <property type="match status" value="1"/>
</dbReference>
<dbReference type="GeneID" id="110714498"/>
<evidence type="ECO:0000256" key="5">
    <source>
        <dbReference type="ARBA" id="ARBA00023085"/>
    </source>
</evidence>
<evidence type="ECO:0000256" key="8">
    <source>
        <dbReference type="SAM" id="MobiDB-lite"/>
    </source>
</evidence>
<dbReference type="InterPro" id="IPR000070">
    <property type="entry name" value="Pectinesterase_cat"/>
</dbReference>
<dbReference type="PROSITE" id="PS00503">
    <property type="entry name" value="PECTINESTERASE_2"/>
    <property type="match status" value="1"/>
</dbReference>
<comment type="similarity">
    <text evidence="3">In the C-terminal section; belongs to the pectinesterase family.</text>
</comment>
<feature type="domain" description="Pectinesterase inhibitor" evidence="9">
    <location>
        <begin position="28"/>
        <end position="174"/>
    </location>
</feature>
<dbReference type="AlphaFoldDB" id="A0A803KYS1"/>
<evidence type="ECO:0000256" key="7">
    <source>
        <dbReference type="RuleBase" id="RU000589"/>
    </source>
</evidence>
<evidence type="ECO:0000313" key="10">
    <source>
        <dbReference type="EnsemblPlants" id="AUR62004180-RA:cds"/>
    </source>
</evidence>
<organism evidence="10 11">
    <name type="scientific">Chenopodium quinoa</name>
    <name type="common">Quinoa</name>
    <dbReference type="NCBI Taxonomy" id="63459"/>
    <lineage>
        <taxon>Eukaryota</taxon>
        <taxon>Viridiplantae</taxon>
        <taxon>Streptophyta</taxon>
        <taxon>Embryophyta</taxon>
        <taxon>Tracheophyta</taxon>
        <taxon>Spermatophyta</taxon>
        <taxon>Magnoliopsida</taxon>
        <taxon>eudicotyledons</taxon>
        <taxon>Gunneridae</taxon>
        <taxon>Pentapetalae</taxon>
        <taxon>Caryophyllales</taxon>
        <taxon>Chenopodiaceae</taxon>
        <taxon>Chenopodioideae</taxon>
        <taxon>Atripliceae</taxon>
        <taxon>Chenopodium</taxon>
    </lineage>
</organism>
<comment type="function">
    <text evidence="7">Acts in the modification of cell walls via demethylesterification of cell wall pectin.</text>
</comment>
<dbReference type="OrthoDB" id="2019149at2759"/>
<dbReference type="CDD" id="cd15798">
    <property type="entry name" value="PMEI-like_3"/>
    <property type="match status" value="1"/>
</dbReference>
<dbReference type="PROSITE" id="PS00800">
    <property type="entry name" value="PECTINESTERASE_1"/>
    <property type="match status" value="1"/>
</dbReference>
<dbReference type="Proteomes" id="UP000596660">
    <property type="component" value="Unplaced"/>
</dbReference>
<dbReference type="Gene3D" id="1.20.140.40">
    <property type="entry name" value="Invertase/pectin methylesterase inhibitor family protein"/>
    <property type="match status" value="1"/>
</dbReference>
<evidence type="ECO:0000256" key="6">
    <source>
        <dbReference type="PROSITE-ProRule" id="PRU10040"/>
    </source>
</evidence>
<dbReference type="InterPro" id="IPR018040">
    <property type="entry name" value="Pectinesterase_Tyr_AS"/>
</dbReference>
<dbReference type="GO" id="GO:0004857">
    <property type="term" value="F:enzyme inhibitor activity"/>
    <property type="evidence" value="ECO:0007669"/>
    <property type="project" value="InterPro"/>
</dbReference>
<dbReference type="UniPathway" id="UPA00545">
    <property type="reaction ID" value="UER00823"/>
</dbReference>
<comment type="catalytic activity">
    <reaction evidence="7">
        <text>[(1-&gt;4)-alpha-D-galacturonosyl methyl ester](n) + n H2O = [(1-&gt;4)-alpha-D-galacturonosyl](n) + n methanol + n H(+)</text>
        <dbReference type="Rhea" id="RHEA:22380"/>
        <dbReference type="Rhea" id="RHEA-COMP:14570"/>
        <dbReference type="Rhea" id="RHEA-COMP:14573"/>
        <dbReference type="ChEBI" id="CHEBI:15377"/>
        <dbReference type="ChEBI" id="CHEBI:15378"/>
        <dbReference type="ChEBI" id="CHEBI:17790"/>
        <dbReference type="ChEBI" id="CHEBI:140522"/>
        <dbReference type="ChEBI" id="CHEBI:140523"/>
        <dbReference type="EC" id="3.1.1.11"/>
    </reaction>
</comment>
<accession>A0A803KYS1</accession>
<dbReference type="SUPFAM" id="SSF101148">
    <property type="entry name" value="Plant invertase/pectin methylesterase inhibitor"/>
    <property type="match status" value="1"/>
</dbReference>
<dbReference type="FunFam" id="2.160.20.10:FF:000001">
    <property type="entry name" value="Pectinesterase"/>
    <property type="match status" value="1"/>
</dbReference>
<keyword evidence="7" id="KW-0732">Signal</keyword>
<dbReference type="Pfam" id="PF04043">
    <property type="entry name" value="PMEI"/>
    <property type="match status" value="1"/>
</dbReference>
<feature type="chain" id="PRO_5031591020" description="Pectinesterase" evidence="7">
    <location>
        <begin position="28"/>
        <end position="523"/>
    </location>
</feature>
<dbReference type="InterPro" id="IPR011050">
    <property type="entry name" value="Pectin_lyase_fold/virulence"/>
</dbReference>
<keyword evidence="7" id="KW-0961">Cell wall biogenesis/degradation</keyword>
<dbReference type="SMART" id="SM00856">
    <property type="entry name" value="PMEI"/>
    <property type="match status" value="1"/>
</dbReference>